<dbReference type="Proteomes" id="UP000800094">
    <property type="component" value="Unassembled WGS sequence"/>
</dbReference>
<evidence type="ECO:0000259" key="7">
    <source>
        <dbReference type="Pfam" id="PF22600"/>
    </source>
</evidence>
<proteinExistence type="inferred from homology"/>
<keyword evidence="3" id="KW-0479">Metal-binding</keyword>
<feature type="region of interest" description="Disordered" evidence="5">
    <location>
        <begin position="510"/>
        <end position="573"/>
    </location>
</feature>
<dbReference type="GO" id="GO:0005730">
    <property type="term" value="C:nucleolus"/>
    <property type="evidence" value="ECO:0007669"/>
    <property type="project" value="TreeGrafter"/>
</dbReference>
<dbReference type="GO" id="GO:0031123">
    <property type="term" value="P:RNA 3'-end processing"/>
    <property type="evidence" value="ECO:0007669"/>
    <property type="project" value="TreeGrafter"/>
</dbReference>
<dbReference type="Gene3D" id="1.10.1410.10">
    <property type="match status" value="1"/>
</dbReference>
<dbReference type="PANTHER" id="PTHR23092:SF15">
    <property type="entry name" value="INACTIVE NON-CANONICAL POLY(A) RNA POLYMERASE PROTEIN TRF4-2-RELATED"/>
    <property type="match status" value="1"/>
</dbReference>
<protein>
    <recommendedName>
        <fullName evidence="2">polynucleotide adenylyltransferase</fullName>
        <ecNumber evidence="2">2.7.7.19</ecNumber>
    </recommendedName>
</protein>
<dbReference type="RefSeq" id="XP_033675775.1">
    <property type="nucleotide sequence ID" value="XM_033825329.1"/>
</dbReference>
<feature type="compositionally biased region" description="Low complexity" evidence="5">
    <location>
        <begin position="39"/>
        <end position="48"/>
    </location>
</feature>
<dbReference type="Pfam" id="PF22600">
    <property type="entry name" value="MTPAP-like_central"/>
    <property type="match status" value="1"/>
</dbReference>
<dbReference type="EMBL" id="ML987215">
    <property type="protein sequence ID" value="KAF2240771.1"/>
    <property type="molecule type" value="Genomic_DNA"/>
</dbReference>
<dbReference type="Pfam" id="PF03828">
    <property type="entry name" value="PAP_assoc"/>
    <property type="match status" value="1"/>
</dbReference>
<dbReference type="Gene3D" id="3.30.460.10">
    <property type="entry name" value="Beta Polymerase, domain 2"/>
    <property type="match status" value="1"/>
</dbReference>
<organism evidence="8 9">
    <name type="scientific">Trematosphaeria pertusa</name>
    <dbReference type="NCBI Taxonomy" id="390896"/>
    <lineage>
        <taxon>Eukaryota</taxon>
        <taxon>Fungi</taxon>
        <taxon>Dikarya</taxon>
        <taxon>Ascomycota</taxon>
        <taxon>Pezizomycotina</taxon>
        <taxon>Dothideomycetes</taxon>
        <taxon>Pleosporomycetidae</taxon>
        <taxon>Pleosporales</taxon>
        <taxon>Massarineae</taxon>
        <taxon>Trematosphaeriaceae</taxon>
        <taxon>Trematosphaeria</taxon>
    </lineage>
</organism>
<keyword evidence="9" id="KW-1185">Reference proteome</keyword>
<dbReference type="GO" id="GO:0043634">
    <property type="term" value="P:polyadenylation-dependent ncRNA catabolic process"/>
    <property type="evidence" value="ECO:0007669"/>
    <property type="project" value="TreeGrafter"/>
</dbReference>
<keyword evidence="4" id="KW-0460">Magnesium</keyword>
<gene>
    <name evidence="8" type="ORF">BU26DRAFT_469930</name>
</gene>
<evidence type="ECO:0000256" key="1">
    <source>
        <dbReference type="ARBA" id="ARBA00008593"/>
    </source>
</evidence>
<dbReference type="GO" id="GO:0046872">
    <property type="term" value="F:metal ion binding"/>
    <property type="evidence" value="ECO:0007669"/>
    <property type="project" value="UniProtKB-KW"/>
</dbReference>
<dbReference type="GeneID" id="54578659"/>
<dbReference type="GO" id="GO:0031499">
    <property type="term" value="C:TRAMP complex"/>
    <property type="evidence" value="ECO:0007669"/>
    <property type="project" value="TreeGrafter"/>
</dbReference>
<evidence type="ECO:0000259" key="6">
    <source>
        <dbReference type="Pfam" id="PF03828"/>
    </source>
</evidence>
<dbReference type="SUPFAM" id="SSF81301">
    <property type="entry name" value="Nucleotidyltransferase"/>
    <property type="match status" value="1"/>
</dbReference>
<dbReference type="InterPro" id="IPR043519">
    <property type="entry name" value="NT_sf"/>
</dbReference>
<dbReference type="PANTHER" id="PTHR23092">
    <property type="entry name" value="POLY(A) RNA POLYMERASE"/>
    <property type="match status" value="1"/>
</dbReference>
<evidence type="ECO:0000256" key="5">
    <source>
        <dbReference type="SAM" id="MobiDB-lite"/>
    </source>
</evidence>
<feature type="domain" description="Poly(A) RNA polymerase mitochondrial-like central palm" evidence="7">
    <location>
        <begin position="160"/>
        <end position="299"/>
    </location>
</feature>
<dbReference type="GO" id="GO:1990817">
    <property type="term" value="F:poly(A) RNA polymerase activity"/>
    <property type="evidence" value="ECO:0007669"/>
    <property type="project" value="UniProtKB-EC"/>
</dbReference>
<evidence type="ECO:0000256" key="2">
    <source>
        <dbReference type="ARBA" id="ARBA00012388"/>
    </source>
</evidence>
<evidence type="ECO:0000256" key="4">
    <source>
        <dbReference type="ARBA" id="ARBA00022842"/>
    </source>
</evidence>
<feature type="compositionally biased region" description="Basic and acidic residues" evidence="5">
    <location>
        <begin position="510"/>
        <end position="521"/>
    </location>
</feature>
<dbReference type="GO" id="GO:0003729">
    <property type="term" value="F:mRNA binding"/>
    <property type="evidence" value="ECO:0007669"/>
    <property type="project" value="TreeGrafter"/>
</dbReference>
<dbReference type="EC" id="2.7.7.19" evidence="2"/>
<comment type="similarity">
    <text evidence="1">Belongs to the DNA polymerase type-B-like family.</text>
</comment>
<dbReference type="InterPro" id="IPR002058">
    <property type="entry name" value="PAP_assoc"/>
</dbReference>
<dbReference type="CDD" id="cd05402">
    <property type="entry name" value="NT_PAP_TUTase"/>
    <property type="match status" value="1"/>
</dbReference>
<name>A0A6A6HRZ4_9PLEO</name>
<dbReference type="GO" id="GO:0010605">
    <property type="term" value="P:negative regulation of macromolecule metabolic process"/>
    <property type="evidence" value="ECO:0007669"/>
    <property type="project" value="UniProtKB-ARBA"/>
</dbReference>
<dbReference type="InterPro" id="IPR045862">
    <property type="entry name" value="Trf4-like"/>
</dbReference>
<accession>A0A6A6HRZ4</accession>
<evidence type="ECO:0000256" key="3">
    <source>
        <dbReference type="ARBA" id="ARBA00022723"/>
    </source>
</evidence>
<feature type="region of interest" description="Disordered" evidence="5">
    <location>
        <begin position="39"/>
        <end position="78"/>
    </location>
</feature>
<reference evidence="8" key="1">
    <citation type="journal article" date="2020" name="Stud. Mycol.">
        <title>101 Dothideomycetes genomes: a test case for predicting lifestyles and emergence of pathogens.</title>
        <authorList>
            <person name="Haridas S."/>
            <person name="Albert R."/>
            <person name="Binder M."/>
            <person name="Bloem J."/>
            <person name="Labutti K."/>
            <person name="Salamov A."/>
            <person name="Andreopoulos B."/>
            <person name="Baker S."/>
            <person name="Barry K."/>
            <person name="Bills G."/>
            <person name="Bluhm B."/>
            <person name="Cannon C."/>
            <person name="Castanera R."/>
            <person name="Culley D."/>
            <person name="Daum C."/>
            <person name="Ezra D."/>
            <person name="Gonzalez J."/>
            <person name="Henrissat B."/>
            <person name="Kuo A."/>
            <person name="Liang C."/>
            <person name="Lipzen A."/>
            <person name="Lutzoni F."/>
            <person name="Magnuson J."/>
            <person name="Mondo S."/>
            <person name="Nolan M."/>
            <person name="Ohm R."/>
            <person name="Pangilinan J."/>
            <person name="Park H.-J."/>
            <person name="Ramirez L."/>
            <person name="Alfaro M."/>
            <person name="Sun H."/>
            <person name="Tritt A."/>
            <person name="Yoshinaga Y."/>
            <person name="Zwiers L.-H."/>
            <person name="Turgeon B."/>
            <person name="Goodwin S."/>
            <person name="Spatafora J."/>
            <person name="Crous P."/>
            <person name="Grigoriev I."/>
        </authorList>
    </citation>
    <scope>NUCLEOTIDE SEQUENCE</scope>
    <source>
        <strain evidence="8">CBS 122368</strain>
    </source>
</reference>
<dbReference type="InterPro" id="IPR054708">
    <property type="entry name" value="MTPAP-like_central"/>
</dbReference>
<evidence type="ECO:0000313" key="9">
    <source>
        <dbReference type="Proteomes" id="UP000800094"/>
    </source>
</evidence>
<evidence type="ECO:0000313" key="8">
    <source>
        <dbReference type="EMBL" id="KAF2240771.1"/>
    </source>
</evidence>
<feature type="domain" description="PAP-associated" evidence="6">
    <location>
        <begin position="363"/>
        <end position="427"/>
    </location>
</feature>
<dbReference type="AlphaFoldDB" id="A0A6A6HRZ4"/>
<dbReference type="SUPFAM" id="SSF81631">
    <property type="entry name" value="PAP/OAS1 substrate-binding domain"/>
    <property type="match status" value="1"/>
</dbReference>
<sequence>MKPHRVRQVCRSHNPFSPSIALWQHFVLPYQPRRQRLSSAAAGAAESSPLENARDGLPTSSAAPTPLEQPESERTEQVAPRRFAIHKVLDRKPQTVYATAQSIKDVDQSLLQAKAAFDGVEDYTGVVVEALKSNSPTREKDLPWCVEKGDKPKVRASERLNLEIRKFYEYARPSRSENLARRHVVEQVRGHVRQVLPDNILEVFGSERTGIALATSDIDLRLMRHKDLEGNQAKLPPSREERIVLLEDLRQLLVQQFSQNNAYLLPMLRHARYPLITVQDRASGLDVQIVLANDTSVSRNLMQQYMGEYPYLRELYSVVKTTFDVRGLSDVFRGGFGSYSIFMMIVASLRHMPNKRRDGAGGLLHFLRFWSEFDTESKGISIEPALLFDKSEELVMTPRARQKILDGRQQPLPKYMLCLRDPADETNDLGRKGVCIKHVKETLRHLCHQLEKDMSVNTRYSLLAPLVGDTYSLNRWRREKLEQQGRRVLDQMQGSFAATAKAIREAEAEEAQKSKQEEKVLQSKPGASASDEFGQAITSSLGMPAIDEWVDGGDEQKGEAKIVYGGQDTTVAR</sequence>
<dbReference type="OrthoDB" id="273917at2759"/>